<dbReference type="Gene3D" id="3.40.50.300">
    <property type="entry name" value="P-loop containing nucleotide triphosphate hydrolases"/>
    <property type="match status" value="1"/>
</dbReference>
<comment type="similarity">
    <text evidence="1">Belongs to the ABC transporter superfamily.</text>
</comment>
<keyword evidence="3" id="KW-0547">Nucleotide-binding</keyword>
<dbReference type="PANTHER" id="PTHR24220:SF470">
    <property type="entry name" value="CELL DIVISION ATP-BINDING PROTEIN FTSE"/>
    <property type="match status" value="1"/>
</dbReference>
<dbReference type="GO" id="GO:0016887">
    <property type="term" value="F:ATP hydrolysis activity"/>
    <property type="evidence" value="ECO:0007669"/>
    <property type="project" value="InterPro"/>
</dbReference>
<dbReference type="PROSITE" id="PS00211">
    <property type="entry name" value="ABC_TRANSPORTER_1"/>
    <property type="match status" value="1"/>
</dbReference>
<dbReference type="GO" id="GO:0005524">
    <property type="term" value="F:ATP binding"/>
    <property type="evidence" value="ECO:0007669"/>
    <property type="project" value="UniProtKB-KW"/>
</dbReference>
<sequence length="232" mass="25600">MEERRPEAIAARPGSIQLRDVAVGYARNPVFTQLDFNVEPGEFVYLVGPSGVGKTTLLKVLYGMVRPQQGHAFVDGVAVHRLHRWQTAKVRRRVGCIFQNYELLPHLTAFQNVLLPLQLGHPRVNDPGGYAMDALELVGLQHKLGELPGNLSGGEQQRVAVARAIAHQPRILLADEPTGNVDSETSARIVELFAELNDMGSTVVMATHDEFVLSRFAARAVWLKQPRLEVAS</sequence>
<dbReference type="Pfam" id="PF00005">
    <property type="entry name" value="ABC_tran"/>
    <property type="match status" value="1"/>
</dbReference>
<dbReference type="InterPro" id="IPR015854">
    <property type="entry name" value="ABC_transpr_LolD-like"/>
</dbReference>
<name>A0A934NAI1_9BACT</name>
<dbReference type="InterPro" id="IPR017911">
    <property type="entry name" value="MacB-like_ATP-bd"/>
</dbReference>
<dbReference type="PROSITE" id="PS50893">
    <property type="entry name" value="ABC_TRANSPORTER_2"/>
    <property type="match status" value="1"/>
</dbReference>
<evidence type="ECO:0000313" key="7">
    <source>
        <dbReference type="Proteomes" id="UP000612893"/>
    </source>
</evidence>
<evidence type="ECO:0000256" key="4">
    <source>
        <dbReference type="ARBA" id="ARBA00022840"/>
    </source>
</evidence>
<keyword evidence="7" id="KW-1185">Reference proteome</keyword>
<evidence type="ECO:0000256" key="2">
    <source>
        <dbReference type="ARBA" id="ARBA00022448"/>
    </source>
</evidence>
<organism evidence="6 7">
    <name type="scientific">Candidatus Nephthysia bennettiae</name>
    <dbReference type="NCBI Taxonomy" id="3127016"/>
    <lineage>
        <taxon>Bacteria</taxon>
        <taxon>Bacillati</taxon>
        <taxon>Candidatus Dormiibacterota</taxon>
        <taxon>Candidatus Dormibacteria</taxon>
        <taxon>Candidatus Dormibacterales</taxon>
        <taxon>Candidatus Dormibacteraceae</taxon>
        <taxon>Candidatus Nephthysia</taxon>
    </lineage>
</organism>
<dbReference type="InterPro" id="IPR017871">
    <property type="entry name" value="ABC_transporter-like_CS"/>
</dbReference>
<dbReference type="EMBL" id="JAEKNR010000174">
    <property type="protein sequence ID" value="MBJ7599794.1"/>
    <property type="molecule type" value="Genomic_DNA"/>
</dbReference>
<dbReference type="RefSeq" id="WP_338203410.1">
    <property type="nucleotide sequence ID" value="NZ_JAEKNR010000174.1"/>
</dbReference>
<dbReference type="SMART" id="SM00382">
    <property type="entry name" value="AAA"/>
    <property type="match status" value="1"/>
</dbReference>
<dbReference type="AlphaFoldDB" id="A0A934NAI1"/>
<evidence type="ECO:0000256" key="3">
    <source>
        <dbReference type="ARBA" id="ARBA00022741"/>
    </source>
</evidence>
<dbReference type="InterPro" id="IPR027417">
    <property type="entry name" value="P-loop_NTPase"/>
</dbReference>
<dbReference type="InterPro" id="IPR003439">
    <property type="entry name" value="ABC_transporter-like_ATP-bd"/>
</dbReference>
<dbReference type="GO" id="GO:0005886">
    <property type="term" value="C:plasma membrane"/>
    <property type="evidence" value="ECO:0007669"/>
    <property type="project" value="UniProtKB-ARBA"/>
</dbReference>
<evidence type="ECO:0000256" key="1">
    <source>
        <dbReference type="ARBA" id="ARBA00005417"/>
    </source>
</evidence>
<accession>A0A934NAI1</accession>
<dbReference type="Proteomes" id="UP000612893">
    <property type="component" value="Unassembled WGS sequence"/>
</dbReference>
<comment type="caution">
    <text evidence="6">The sequence shown here is derived from an EMBL/GenBank/DDBJ whole genome shotgun (WGS) entry which is preliminary data.</text>
</comment>
<dbReference type="FunFam" id="3.40.50.300:FF:000056">
    <property type="entry name" value="Cell division ATP-binding protein FtsE"/>
    <property type="match status" value="1"/>
</dbReference>
<dbReference type="InterPro" id="IPR003593">
    <property type="entry name" value="AAA+_ATPase"/>
</dbReference>
<keyword evidence="4 6" id="KW-0067">ATP-binding</keyword>
<protein>
    <submittedName>
        <fullName evidence="6">ABC transporter ATP-binding protein</fullName>
    </submittedName>
</protein>
<evidence type="ECO:0000259" key="5">
    <source>
        <dbReference type="PROSITE" id="PS50893"/>
    </source>
</evidence>
<gene>
    <name evidence="6" type="ORF">JF922_17165</name>
</gene>
<evidence type="ECO:0000313" key="6">
    <source>
        <dbReference type="EMBL" id="MBJ7599794.1"/>
    </source>
</evidence>
<dbReference type="SUPFAM" id="SSF52540">
    <property type="entry name" value="P-loop containing nucleoside triphosphate hydrolases"/>
    <property type="match status" value="1"/>
</dbReference>
<dbReference type="GO" id="GO:0022857">
    <property type="term" value="F:transmembrane transporter activity"/>
    <property type="evidence" value="ECO:0007669"/>
    <property type="project" value="TreeGrafter"/>
</dbReference>
<keyword evidence="2" id="KW-0813">Transport</keyword>
<feature type="domain" description="ABC transporter" evidence="5">
    <location>
        <begin position="16"/>
        <end position="232"/>
    </location>
</feature>
<dbReference type="PANTHER" id="PTHR24220">
    <property type="entry name" value="IMPORT ATP-BINDING PROTEIN"/>
    <property type="match status" value="1"/>
</dbReference>
<dbReference type="CDD" id="cd03255">
    <property type="entry name" value="ABC_MJ0796_LolCDE_FtsE"/>
    <property type="match status" value="1"/>
</dbReference>
<reference evidence="6" key="1">
    <citation type="submission" date="2020-10" db="EMBL/GenBank/DDBJ databases">
        <title>Ca. Dormibacterota MAGs.</title>
        <authorList>
            <person name="Montgomery K."/>
        </authorList>
    </citation>
    <scope>NUCLEOTIDE SEQUENCE [LARGE SCALE GENOMIC DNA]</scope>
    <source>
        <strain evidence="6">SC8812_S17_10</strain>
    </source>
</reference>
<proteinExistence type="inferred from homology"/>